<feature type="domain" description="TonB-dependent receptor plug" evidence="2">
    <location>
        <begin position="402"/>
        <end position="475"/>
    </location>
</feature>
<organism evidence="5 6">
    <name type="scientific">Saonia flava</name>
    <dbReference type="NCBI Taxonomy" id="523696"/>
    <lineage>
        <taxon>Bacteria</taxon>
        <taxon>Pseudomonadati</taxon>
        <taxon>Bacteroidota</taxon>
        <taxon>Flavobacteriia</taxon>
        <taxon>Flavobacteriales</taxon>
        <taxon>Flavobacteriaceae</taxon>
        <taxon>Saonia</taxon>
    </lineage>
</organism>
<dbReference type="Pfam" id="PF13715">
    <property type="entry name" value="CarbopepD_reg_2"/>
    <property type="match status" value="1"/>
</dbReference>
<dbReference type="Pfam" id="PF07715">
    <property type="entry name" value="Plug"/>
    <property type="match status" value="1"/>
</dbReference>
<proteinExistence type="predicted"/>
<dbReference type="SUPFAM" id="SSF49464">
    <property type="entry name" value="Carboxypeptidase regulatory domain-like"/>
    <property type="match status" value="1"/>
</dbReference>
<evidence type="ECO:0000259" key="4">
    <source>
        <dbReference type="Pfam" id="PF13600"/>
    </source>
</evidence>
<dbReference type="Pfam" id="PF13598">
    <property type="entry name" value="DUF4139"/>
    <property type="match status" value="1"/>
</dbReference>
<evidence type="ECO:0000259" key="2">
    <source>
        <dbReference type="Pfam" id="PF07715"/>
    </source>
</evidence>
<dbReference type="RefSeq" id="WP_167960468.1">
    <property type="nucleotide sequence ID" value="NZ_JAATJJ010000001.1"/>
</dbReference>
<gene>
    <name evidence="5" type="ORF">GGR42_000481</name>
</gene>
<feature type="domain" description="DUF4140" evidence="4">
    <location>
        <begin position="29"/>
        <end position="124"/>
    </location>
</feature>
<dbReference type="AlphaFoldDB" id="A0A846QZJ1"/>
<dbReference type="InterPro" id="IPR023997">
    <property type="entry name" value="TonB-dep_OMP_SusC/RagA_CS"/>
</dbReference>
<keyword evidence="1" id="KW-0175">Coiled coil</keyword>
<comment type="caution">
    <text evidence="5">The sequence shown here is derived from an EMBL/GenBank/DDBJ whole genome shotgun (WGS) entry which is preliminary data.</text>
</comment>
<protein>
    <submittedName>
        <fullName evidence="5">TonB-dependent SusC/RagA subfamily outer membrane receptor</fullName>
    </submittedName>
</protein>
<evidence type="ECO:0000313" key="6">
    <source>
        <dbReference type="Proteomes" id="UP000590442"/>
    </source>
</evidence>
<reference evidence="5 6" key="1">
    <citation type="submission" date="2020-03" db="EMBL/GenBank/DDBJ databases">
        <title>Genomic Encyclopedia of Type Strains, Phase IV (KMG-IV): sequencing the most valuable type-strain genomes for metagenomic binning, comparative biology and taxonomic classification.</title>
        <authorList>
            <person name="Goeker M."/>
        </authorList>
    </citation>
    <scope>NUCLEOTIDE SEQUENCE [LARGE SCALE GENOMIC DNA]</scope>
    <source>
        <strain evidence="5 6">DSM 29762</strain>
    </source>
</reference>
<keyword evidence="6" id="KW-1185">Reference proteome</keyword>
<dbReference type="EMBL" id="JAATJJ010000001">
    <property type="protein sequence ID" value="NJB70019.1"/>
    <property type="molecule type" value="Genomic_DNA"/>
</dbReference>
<feature type="coiled-coil region" evidence="1">
    <location>
        <begin position="96"/>
        <end position="123"/>
    </location>
</feature>
<name>A0A846QZJ1_9FLAO</name>
<dbReference type="PANTHER" id="PTHR31005:SF8">
    <property type="entry name" value="DUF4139 DOMAIN-CONTAINING PROTEIN"/>
    <property type="match status" value="1"/>
</dbReference>
<evidence type="ECO:0000256" key="1">
    <source>
        <dbReference type="SAM" id="Coils"/>
    </source>
</evidence>
<keyword evidence="5" id="KW-0675">Receptor</keyword>
<dbReference type="PANTHER" id="PTHR31005">
    <property type="entry name" value="DUF4139 DOMAIN-CONTAINING PROTEIN"/>
    <property type="match status" value="1"/>
</dbReference>
<sequence length="689" mass="76985">MKNLVLLLLFCPILLFGNDIKIPSTIKEVTVYLNSAQITRSANCVLDSGITKINFTGLSTKIDESSIQISGLQYVSILSMDYDIDYLVKSEGNPEVDSINNTIEALELEIALLKNKIDGLDEEELVITTNRAVSSRTKDLDLDKVKQISTYYRERITAIKNEIFKTNLKINALKADIRAHQNQLAEINNAPIKEQGKISITFDSPIPASLNLILSYSVQDAGWIPTYDIKSKKINDPLQLTYKAHVYQKTGMDWKNVKVTLSTGNPNINIAKPIMGTKYLNFVSGYQKRYTPTSKTQGYTYNPMVKQITGIVTDESGAPLPGCNVVIKGTTIGTTTDFDGNYSLEVSEGQELTFSYIGFQDKQMPIYSSVMNIRLDEDAQMLEEVVVTGYASKSRSNITGAVSSLQGRVAGVQIRGTSSIRTKTPEPQLPLYIVDGIPMDGFMEGDIDENEIEHIEVLKGEKATALYGSKGNNGVMVITTKKSNTNDTMTSTEFKIKKTYSIASDGDITAIEINTHQLDATYEYFAAPILNENVFLTAQFKNWEQYNLMPGEANLYFEGGYAGKTVIDPYKTTKEMVVSLGIDPNVTVERKQNKNFKSKSFTGSTRILDRTYDIEVKNNKGIAINLKLMDRIPLSQNKEIKVDDIETYTADYDEKKGLLTWKINLASQETKKESFSFQVKYPRYKSISL</sequence>
<evidence type="ECO:0000313" key="5">
    <source>
        <dbReference type="EMBL" id="NJB70019.1"/>
    </source>
</evidence>
<evidence type="ECO:0000259" key="3">
    <source>
        <dbReference type="Pfam" id="PF13598"/>
    </source>
</evidence>
<dbReference type="InterPro" id="IPR025554">
    <property type="entry name" value="DUF4140"/>
</dbReference>
<dbReference type="Proteomes" id="UP000590442">
    <property type="component" value="Unassembled WGS sequence"/>
</dbReference>
<dbReference type="NCBIfam" id="TIGR02231">
    <property type="entry name" value="mucoidy inhibitor MuiA family protein"/>
    <property type="match status" value="2"/>
</dbReference>
<dbReference type="InterPro" id="IPR012910">
    <property type="entry name" value="Plug_dom"/>
</dbReference>
<dbReference type="Gene3D" id="2.170.130.10">
    <property type="entry name" value="TonB-dependent receptor, plug domain"/>
    <property type="match status" value="1"/>
</dbReference>
<feature type="domain" description="DUF4139" evidence="3">
    <location>
        <begin position="214"/>
        <end position="683"/>
    </location>
</feature>
<dbReference type="Pfam" id="PF13600">
    <property type="entry name" value="DUF4140"/>
    <property type="match status" value="1"/>
</dbReference>
<dbReference type="NCBIfam" id="TIGR04057">
    <property type="entry name" value="SusC_RagA_signa"/>
    <property type="match status" value="1"/>
</dbReference>
<dbReference type="InterPro" id="IPR008969">
    <property type="entry name" value="CarboxyPept-like_regulatory"/>
</dbReference>
<accession>A0A846QZJ1</accession>
<dbReference type="InterPro" id="IPR011935">
    <property type="entry name" value="CHP02231"/>
</dbReference>
<dbReference type="Gene3D" id="2.60.40.1120">
    <property type="entry name" value="Carboxypeptidase-like, regulatory domain"/>
    <property type="match status" value="1"/>
</dbReference>
<dbReference type="InterPro" id="IPR037066">
    <property type="entry name" value="Plug_dom_sf"/>
</dbReference>
<dbReference type="SUPFAM" id="SSF56935">
    <property type="entry name" value="Porins"/>
    <property type="match status" value="1"/>
</dbReference>
<dbReference type="InterPro" id="IPR037291">
    <property type="entry name" value="DUF4139"/>
</dbReference>
<dbReference type="FunFam" id="2.60.40.1120:FF:000003">
    <property type="entry name" value="Outer membrane protein Omp121"/>
    <property type="match status" value="1"/>
</dbReference>